<dbReference type="Pfam" id="PF13552">
    <property type="entry name" value="DUF4127"/>
    <property type="match status" value="1"/>
</dbReference>
<keyword evidence="2" id="KW-1185">Reference proteome</keyword>
<comment type="caution">
    <text evidence="1">The sequence shown here is derived from an EMBL/GenBank/DDBJ whole genome shotgun (WGS) entry which is preliminary data.</text>
</comment>
<dbReference type="RefSeq" id="WP_290358622.1">
    <property type="nucleotide sequence ID" value="NZ_JAUHHC010000002.1"/>
</dbReference>
<evidence type="ECO:0000313" key="2">
    <source>
        <dbReference type="Proteomes" id="UP001228044"/>
    </source>
</evidence>
<name>A0ABT8DQM7_9BURK</name>
<dbReference type="EMBL" id="JAUHHC010000002">
    <property type="protein sequence ID" value="MDN3920318.1"/>
    <property type="molecule type" value="Genomic_DNA"/>
</dbReference>
<organism evidence="1 2">
    <name type="scientific">Roseateles violae</name>
    <dbReference type="NCBI Taxonomy" id="3058042"/>
    <lineage>
        <taxon>Bacteria</taxon>
        <taxon>Pseudomonadati</taxon>
        <taxon>Pseudomonadota</taxon>
        <taxon>Betaproteobacteria</taxon>
        <taxon>Burkholderiales</taxon>
        <taxon>Sphaerotilaceae</taxon>
        <taxon>Roseateles</taxon>
    </lineage>
</organism>
<gene>
    <name evidence="1" type="ORF">QWJ38_08525</name>
</gene>
<evidence type="ECO:0000313" key="1">
    <source>
        <dbReference type="EMBL" id="MDN3920318.1"/>
    </source>
</evidence>
<reference evidence="1 2" key="1">
    <citation type="submission" date="2023-06" db="EMBL/GenBank/DDBJ databases">
        <title>Pelomonas sp. PFR6 16S ribosomal RNA gene Genome sequencing and assembly.</title>
        <authorList>
            <person name="Woo H."/>
        </authorList>
    </citation>
    <scope>NUCLEOTIDE SEQUENCE [LARGE SCALE GENOMIC DNA]</scope>
    <source>
        <strain evidence="1 2">PFR6</strain>
    </source>
</reference>
<proteinExistence type="predicted"/>
<dbReference type="Proteomes" id="UP001228044">
    <property type="component" value="Unassembled WGS sequence"/>
</dbReference>
<dbReference type="InterPro" id="IPR025394">
    <property type="entry name" value="DUF4127"/>
</dbReference>
<sequence length="490" mass="53000">MKKVLVGLPVDGRPVVRQQVQALVAAGGWELRMPEVAQLGRPAWPAQRDLLAAWLEREADGAAGVIVSIDMLVYGGRVPARFIGDELNALLPRLSLMRRLKRRAPRRPIYAFAAALRIANSGLADGEKSYWPEYGQRLWAWSFHGDRCRQTGDPSAATLAGRAEDGLPAAIRADYLATRARNFAVNVALLDLVEQGVIDRLVLPQDNTSDYGLDAAERRELRQMIQARGLSELVLIYPGADEAMHTLAAHLVGRLRGSPPLRITVSCSDAANLGTLRARYEDRPLLESLASQVEAVGACLVGPDEAADLLLALHSSGPAQGDWALRLPLPAPQAFSAGWAAALARSDLPVAVADLAYANGADPVLIEALAAQRLLPRLVGYAGWNTASNSLGGLLAQLVLARSAWARPANRLNTALRLADDFLYQARLRQTLRDQLDEARLPADALAAAARSLFVPAADAWLSAMGLPGRISRCHLPWDRSFEIDLELQP</sequence>
<accession>A0ABT8DQM7</accession>
<protein>
    <submittedName>
        <fullName evidence="1">DUF4127 family protein</fullName>
    </submittedName>
</protein>